<dbReference type="Proteomes" id="UP001386955">
    <property type="component" value="Unassembled WGS sequence"/>
</dbReference>
<accession>A0AAN9RUM6</accession>
<reference evidence="1 2" key="1">
    <citation type="submission" date="2024-01" db="EMBL/GenBank/DDBJ databases">
        <title>The genomes of 5 underutilized Papilionoideae crops provide insights into root nodulation and disease resistanc.</title>
        <authorList>
            <person name="Jiang F."/>
        </authorList>
    </citation>
    <scope>NUCLEOTIDE SEQUENCE [LARGE SCALE GENOMIC DNA]</scope>
    <source>
        <strain evidence="1">DUOXIRENSHENG_FW03</strain>
        <tissue evidence="1">Leaves</tissue>
    </source>
</reference>
<comment type="caution">
    <text evidence="1">The sequence shown here is derived from an EMBL/GenBank/DDBJ whole genome shotgun (WGS) entry which is preliminary data.</text>
</comment>
<proteinExistence type="predicted"/>
<gene>
    <name evidence="1" type="ORF">VNO78_29026</name>
</gene>
<organism evidence="1 2">
    <name type="scientific">Psophocarpus tetragonolobus</name>
    <name type="common">Winged bean</name>
    <name type="synonym">Dolichos tetragonolobus</name>
    <dbReference type="NCBI Taxonomy" id="3891"/>
    <lineage>
        <taxon>Eukaryota</taxon>
        <taxon>Viridiplantae</taxon>
        <taxon>Streptophyta</taxon>
        <taxon>Embryophyta</taxon>
        <taxon>Tracheophyta</taxon>
        <taxon>Spermatophyta</taxon>
        <taxon>Magnoliopsida</taxon>
        <taxon>eudicotyledons</taxon>
        <taxon>Gunneridae</taxon>
        <taxon>Pentapetalae</taxon>
        <taxon>rosids</taxon>
        <taxon>fabids</taxon>
        <taxon>Fabales</taxon>
        <taxon>Fabaceae</taxon>
        <taxon>Papilionoideae</taxon>
        <taxon>50 kb inversion clade</taxon>
        <taxon>NPAAA clade</taxon>
        <taxon>indigoferoid/millettioid clade</taxon>
        <taxon>Phaseoleae</taxon>
        <taxon>Psophocarpus</taxon>
    </lineage>
</organism>
<sequence length="106" mass="12055">MNIREEIEVSEESARAENRSFWRISSLVLKFQQVRLRSSGNVENLLDVVNLGTTNVLVNGLWDIKSTLEIPWDHGMISICIGSDSRKQPRAIPIHTLLKRIGVVQM</sequence>
<keyword evidence="2" id="KW-1185">Reference proteome</keyword>
<dbReference type="EMBL" id="JAYMYS010000008">
    <property type="protein sequence ID" value="KAK7383349.1"/>
    <property type="molecule type" value="Genomic_DNA"/>
</dbReference>
<protein>
    <submittedName>
        <fullName evidence="1">Uncharacterized protein</fullName>
    </submittedName>
</protein>
<name>A0AAN9RUM6_PSOTE</name>
<evidence type="ECO:0000313" key="2">
    <source>
        <dbReference type="Proteomes" id="UP001386955"/>
    </source>
</evidence>
<evidence type="ECO:0000313" key="1">
    <source>
        <dbReference type="EMBL" id="KAK7383349.1"/>
    </source>
</evidence>
<dbReference type="AlphaFoldDB" id="A0AAN9RUM6"/>